<feature type="region of interest" description="Disordered" evidence="1">
    <location>
        <begin position="1701"/>
        <end position="1759"/>
    </location>
</feature>
<reference evidence="2 3" key="1">
    <citation type="submission" date="2021-05" db="EMBL/GenBank/DDBJ databases">
        <title>Genome Assembly of Synthetic Allotetraploid Brassica napus Reveals Homoeologous Exchanges between Subgenomes.</title>
        <authorList>
            <person name="Davis J.T."/>
        </authorList>
    </citation>
    <scope>NUCLEOTIDE SEQUENCE [LARGE SCALE GENOMIC DNA]</scope>
    <source>
        <strain evidence="3">cv. Da-Ae</strain>
        <tissue evidence="2">Seedling</tissue>
    </source>
</reference>
<feature type="region of interest" description="Disordered" evidence="1">
    <location>
        <begin position="1202"/>
        <end position="1221"/>
    </location>
</feature>
<dbReference type="PANTHER" id="PTHR14379">
    <property type="entry name" value="LIMKAIN B LKAP"/>
    <property type="match status" value="1"/>
</dbReference>
<dbReference type="Proteomes" id="UP000824890">
    <property type="component" value="Unassembled WGS sequence"/>
</dbReference>
<protein>
    <recommendedName>
        <fullName evidence="4">NYN domain-containing protein</fullName>
    </recommendedName>
</protein>
<accession>A0ABQ8AS78</accession>
<evidence type="ECO:0008006" key="4">
    <source>
        <dbReference type="Google" id="ProtNLM"/>
    </source>
</evidence>
<dbReference type="InterPro" id="IPR024768">
    <property type="entry name" value="Marf1"/>
</dbReference>
<dbReference type="EMBL" id="JAGKQM010000012">
    <property type="protein sequence ID" value="KAH0895333.1"/>
    <property type="molecule type" value="Genomic_DNA"/>
</dbReference>
<organism evidence="2 3">
    <name type="scientific">Brassica napus</name>
    <name type="common">Rape</name>
    <dbReference type="NCBI Taxonomy" id="3708"/>
    <lineage>
        <taxon>Eukaryota</taxon>
        <taxon>Viridiplantae</taxon>
        <taxon>Streptophyta</taxon>
        <taxon>Embryophyta</taxon>
        <taxon>Tracheophyta</taxon>
        <taxon>Spermatophyta</taxon>
        <taxon>Magnoliopsida</taxon>
        <taxon>eudicotyledons</taxon>
        <taxon>Gunneridae</taxon>
        <taxon>Pentapetalae</taxon>
        <taxon>rosids</taxon>
        <taxon>malvids</taxon>
        <taxon>Brassicales</taxon>
        <taxon>Brassicaceae</taxon>
        <taxon>Brassiceae</taxon>
        <taxon>Brassica</taxon>
    </lineage>
</organism>
<keyword evidence="3" id="KW-1185">Reference proteome</keyword>
<evidence type="ECO:0000313" key="2">
    <source>
        <dbReference type="EMBL" id="KAH0895333.1"/>
    </source>
</evidence>
<feature type="compositionally biased region" description="Basic and acidic residues" evidence="1">
    <location>
        <begin position="1748"/>
        <end position="1759"/>
    </location>
</feature>
<comment type="caution">
    <text evidence="2">The sequence shown here is derived from an EMBL/GenBank/DDBJ whole genome shotgun (WGS) entry which is preliminary data.</text>
</comment>
<sequence>MKAIHQPVKPEYQNQLSSDLKAFKARSKVSPILIVISAEPWAKTRSSVLSPTLVYWNMDDYPIPVDTTDDLDPVFRDILKALHVMGFREGSMQVSLYDEQINREGALVDWTLPESETYGACVYKVPDITWYMIRDSSFYRAGPVNYFVIAKPKRELHRVLHCLQSRRHNVLLVKPPPPDEEFLFSVASLLENARFLGGGKPRFKELYVSYASEYDMCFEEYVDIPEDLSKTVDFSERIPTVRGPRTAVFWDAVDCPFPPSSTPDEIYHSISSALVERYLSDNITIWAYLDDDDKKGSALLGGDKTWTSRIYFLPGGDKASRRIRMLNDMFLLARDSPQWSSYDASLSLRLWTSTNPKPLNGPDCLWIEAQPVLLLKLAKSLKPMPPQKKKLLRSLTDTHGKLLLDPSSLNMNKLKSSECPGRQIDGGSGWGSSEEPYLKKHKAVRQTLVYWNIDDYPIPTDDLVPVFGDILKALHVMGFRNGYIDVYLYSEQINCEAIVTNDFLGQGEYYCAFGYKVLDITLYMIRRATCIGPGPVNYFVIAKPKRELHRVLQCLKSRRHNVLLVKPPPPGEKFLFSVDSLLENARFLGGGKPRFEELYASHASEYDISFEKYVEIKEDVSKMVDFSERIPTVRGPRTAVFWDAVDCPFPPSSSPDAIYHSISSALVEREFSDNITIWAYLDDDDDKKGSWLGGDKASRRIRMLNDMFLWARDSPRGMRYEASLVLFADQFIGAGGYYTDMLRRLDAMYYDLLFVTPTLDINNPESPQTMGEDETIDFESLKQTLVFWNMDDYPIPVDTTDDLGPVFGDISKALYLMGFRLGRSYSGCVYKVPDITLHMILHASYIGPGPVNFFVIAKPQRELLRVLQCLKLRRHNVLLVKPPPPDEECLFSVDSLLKYARLLGGGKPRYNPLQGYMDEFDSSLEKYIEIKEDVSKTVDFSERIPTVKGPRTAVFWDAVDCPFPPSSSPDAIYYSISSALVEREFSDNITIWAYLDDDDNKKGSWLGGDKTWASRIYFLPGGDKASRRIRMINDIHLWMRDSPHMSTSYEASLVLFSDQFKDDDVYYRDMLQRLGNMRYYVLLVTPALDINKPETPEWPGLLIDRGAYFFDQVKSQIYQGPDDAAAEEETPPIMSDMDYSLLCPFGDQTSESSEDEDSPFWPPRTDDMLIDGGQSSAEQETPVYRWDPFTLMYKLESLFPKENEADTEEEETPEKLATHGTCRLDPTSFEWPGRQIDGGSGWGSSEEPFLKQRFAFLVKQTLVFWNMDDYPIPVDTTDDLGPVFGDISKALDLMGFRLGFMDVRLYSEQHNYDKKSADIIRPSLPTCRSYSVPDITLHMIRHALYLGPGPVNFFVIAKPQRELLRVLQCLKLRRHNVLLVKPPPPDEECLFSVDSLLKYARLLGGGKPRYNPLQGYMDEFDSSLEKYIEIKEDVSKTVDFSERIPTVKGPRTAVFWDAVDCPFPPSSTPDEIYHSISSALVEREFSDNITIWAYLDDDADKKGSWLGGDKTWASRIYFLPGGDNASRRIRMINDINLWMRDSPKMTTSYEASLVLFSDQFKDDDVYYRDMLQRLGNMRYYVLLVTPALDINKPETPEWPGLLIDRGAYFFDEVKIQIYQGPDAAAAEEETPPIVSEMDYSLLCPFGDQTSDSSEDEDSPFWPPRTDDMLIDAGQSSAEQESPVYRWDPFTLMYKLESLFPKENEADTEEEETPDKLATHGTCRMDPTSFEWPGGQIDGGSGWGSSEEPCPKKDKTEENT</sequence>
<dbReference type="PANTHER" id="PTHR14379:SF27">
    <property type="entry name" value="NYN DOMAIN-CONTAINING PROTEIN"/>
    <property type="match status" value="1"/>
</dbReference>
<evidence type="ECO:0000256" key="1">
    <source>
        <dbReference type="SAM" id="MobiDB-lite"/>
    </source>
</evidence>
<name>A0ABQ8AS78_BRANA</name>
<gene>
    <name evidence="2" type="ORF">HID58_044901</name>
</gene>
<evidence type="ECO:0000313" key="3">
    <source>
        <dbReference type="Proteomes" id="UP000824890"/>
    </source>
</evidence>
<proteinExistence type="predicted"/>